<dbReference type="PANTHER" id="PTHR33751:SF9">
    <property type="entry name" value="CYTOCHROME C4"/>
    <property type="match status" value="1"/>
</dbReference>
<sequence length="128" mass="13096">MTFLTPLIKSLSLGAAGAALAILSTGAQAAGSVAAGKAVFERVNCASCHGADAKTSIDPSYPQLAGQHPDYLKHALKAYQRGQSNAAPSANVRKNAIMGAFAVQLSDKDIEDVAAYLASLPGNLAVRK</sequence>
<dbReference type="AlphaFoldDB" id="A0A7Y9LQ75"/>
<dbReference type="GO" id="GO:0020037">
    <property type="term" value="F:heme binding"/>
    <property type="evidence" value="ECO:0007669"/>
    <property type="project" value="InterPro"/>
</dbReference>
<dbReference type="Gene3D" id="1.10.760.10">
    <property type="entry name" value="Cytochrome c-like domain"/>
    <property type="match status" value="1"/>
</dbReference>
<keyword evidence="1" id="KW-0813">Transport</keyword>
<dbReference type="PANTHER" id="PTHR33751">
    <property type="entry name" value="CBB3-TYPE CYTOCHROME C OXIDASE SUBUNIT FIXP"/>
    <property type="match status" value="1"/>
</dbReference>
<proteinExistence type="predicted"/>
<dbReference type="Pfam" id="PF00034">
    <property type="entry name" value="Cytochrom_C"/>
    <property type="match status" value="1"/>
</dbReference>
<evidence type="ECO:0000256" key="2">
    <source>
        <dbReference type="ARBA" id="ARBA00022617"/>
    </source>
</evidence>
<evidence type="ECO:0000256" key="1">
    <source>
        <dbReference type="ARBA" id="ARBA00022448"/>
    </source>
</evidence>
<protein>
    <submittedName>
        <fullName evidence="9">Cytochrome c553</fullName>
    </submittedName>
</protein>
<accession>A0A7Y9LQ75</accession>
<dbReference type="EMBL" id="JACBYR010000003">
    <property type="protein sequence ID" value="NYE85663.1"/>
    <property type="molecule type" value="Genomic_DNA"/>
</dbReference>
<feature type="chain" id="PRO_5031023452" evidence="7">
    <location>
        <begin position="30"/>
        <end position="128"/>
    </location>
</feature>
<keyword evidence="7" id="KW-0732">Signal</keyword>
<evidence type="ECO:0000313" key="9">
    <source>
        <dbReference type="EMBL" id="NYE85663.1"/>
    </source>
</evidence>
<keyword evidence="2 6" id="KW-0349">Heme</keyword>
<evidence type="ECO:0000313" key="10">
    <source>
        <dbReference type="Proteomes" id="UP000542125"/>
    </source>
</evidence>
<evidence type="ECO:0000256" key="3">
    <source>
        <dbReference type="ARBA" id="ARBA00022723"/>
    </source>
</evidence>
<dbReference type="PRINTS" id="PR00605">
    <property type="entry name" value="CYTCHROMECIC"/>
</dbReference>
<comment type="caution">
    <text evidence="9">The sequence shown here is derived from an EMBL/GenBank/DDBJ whole genome shotgun (WGS) entry which is preliminary data.</text>
</comment>
<evidence type="ECO:0000256" key="7">
    <source>
        <dbReference type="SAM" id="SignalP"/>
    </source>
</evidence>
<dbReference type="SUPFAM" id="SSF46626">
    <property type="entry name" value="Cytochrome c"/>
    <property type="match status" value="1"/>
</dbReference>
<evidence type="ECO:0000256" key="6">
    <source>
        <dbReference type="PROSITE-ProRule" id="PRU00433"/>
    </source>
</evidence>
<dbReference type="GO" id="GO:0009055">
    <property type="term" value="F:electron transfer activity"/>
    <property type="evidence" value="ECO:0007669"/>
    <property type="project" value="InterPro"/>
</dbReference>
<dbReference type="PROSITE" id="PS51007">
    <property type="entry name" value="CYTC"/>
    <property type="match status" value="1"/>
</dbReference>
<dbReference type="Proteomes" id="UP000542125">
    <property type="component" value="Unassembled WGS sequence"/>
</dbReference>
<dbReference type="InterPro" id="IPR009056">
    <property type="entry name" value="Cyt_c-like_dom"/>
</dbReference>
<feature type="signal peptide" evidence="7">
    <location>
        <begin position="1"/>
        <end position="29"/>
    </location>
</feature>
<dbReference type="InterPro" id="IPR050597">
    <property type="entry name" value="Cytochrome_c_Oxidase_Subunit"/>
</dbReference>
<gene>
    <name evidence="9" type="ORF">FHW18_004982</name>
</gene>
<dbReference type="InterPro" id="IPR008168">
    <property type="entry name" value="Cyt_C_IC"/>
</dbReference>
<organism evidence="9 10">
    <name type="scientific">Pigmentiphaga litoralis</name>
    <dbReference type="NCBI Taxonomy" id="516702"/>
    <lineage>
        <taxon>Bacteria</taxon>
        <taxon>Pseudomonadati</taxon>
        <taxon>Pseudomonadota</taxon>
        <taxon>Betaproteobacteria</taxon>
        <taxon>Burkholderiales</taxon>
        <taxon>Alcaligenaceae</taxon>
        <taxon>Pigmentiphaga</taxon>
    </lineage>
</organism>
<reference evidence="9 10" key="1">
    <citation type="submission" date="2020-07" db="EMBL/GenBank/DDBJ databases">
        <title>Genomic Encyclopedia of Type Strains, Phase IV (KMG-V): Genome sequencing to study the core and pangenomes of soil and plant-associated prokaryotes.</title>
        <authorList>
            <person name="Whitman W."/>
        </authorList>
    </citation>
    <scope>NUCLEOTIDE SEQUENCE [LARGE SCALE GENOMIC DNA]</scope>
    <source>
        <strain evidence="9 10">SAS40</strain>
    </source>
</reference>
<keyword evidence="5 6" id="KW-0408">Iron</keyword>
<name>A0A7Y9LQ75_9BURK</name>
<keyword evidence="4" id="KW-0249">Electron transport</keyword>
<dbReference type="GO" id="GO:0005506">
    <property type="term" value="F:iron ion binding"/>
    <property type="evidence" value="ECO:0007669"/>
    <property type="project" value="InterPro"/>
</dbReference>
<feature type="domain" description="Cytochrome c" evidence="8">
    <location>
        <begin position="31"/>
        <end position="121"/>
    </location>
</feature>
<keyword evidence="10" id="KW-1185">Reference proteome</keyword>
<evidence type="ECO:0000259" key="8">
    <source>
        <dbReference type="PROSITE" id="PS51007"/>
    </source>
</evidence>
<evidence type="ECO:0000256" key="4">
    <source>
        <dbReference type="ARBA" id="ARBA00022982"/>
    </source>
</evidence>
<evidence type="ECO:0000256" key="5">
    <source>
        <dbReference type="ARBA" id="ARBA00023004"/>
    </source>
</evidence>
<keyword evidence="3 6" id="KW-0479">Metal-binding</keyword>
<dbReference type="InterPro" id="IPR036909">
    <property type="entry name" value="Cyt_c-like_dom_sf"/>
</dbReference>